<dbReference type="InterPro" id="IPR005814">
    <property type="entry name" value="Aminotrans_3"/>
</dbReference>
<dbReference type="GO" id="GO:0030170">
    <property type="term" value="F:pyridoxal phosphate binding"/>
    <property type="evidence" value="ECO:0007669"/>
    <property type="project" value="InterPro"/>
</dbReference>
<evidence type="ECO:0000313" key="5">
    <source>
        <dbReference type="EMBL" id="WPF81108.1"/>
    </source>
</evidence>
<evidence type="ECO:0000256" key="3">
    <source>
        <dbReference type="RuleBase" id="RU003560"/>
    </source>
</evidence>
<dbReference type="RefSeq" id="WP_319155258.1">
    <property type="nucleotide sequence ID" value="NZ_CP138359.1"/>
</dbReference>
<dbReference type="GO" id="GO:0005829">
    <property type="term" value="C:cytosol"/>
    <property type="evidence" value="ECO:0007669"/>
    <property type="project" value="TreeGrafter"/>
</dbReference>
<dbReference type="EMBL" id="CP138359">
    <property type="protein sequence ID" value="WPF81108.1"/>
    <property type="molecule type" value="Genomic_DNA"/>
</dbReference>
<dbReference type="InterPro" id="IPR049704">
    <property type="entry name" value="Aminotrans_3_PPA_site"/>
</dbReference>
<sequence length="454" mass="48041">MNVPVPAASSPGAVRSPASQAPPGTALELDRAHVFHSWSAQGSLQPLTIAGGLGCEVWDDTGRLYLDFSSQLVNINIGHQHPRVVAAIAEQAHLLTTIAPGHANLTRGRAAQLITERAPDGMDKVFFTNGGADANENAMRMARLHTGRSKILSAYRSYHGNTGSAVVATGDWRRIPNEFAHGHAHFFTPYLFRSDFWATTPEEECARALEHLARVVECEGPASIAAILLETVPGTAGVLTPPPGYLAGVREIADKHGILLILDEVMVGFGRTGHWFAFDAHDVRPDLVTFAKGVNSGYVPAGGVIIDAPVAATFDDRVFPGGLTYSGHPLAMAAIVGTLETMADEKIVENARAVGAEHIGPGLRALADAHPVIGEVRGSGVFWALELVADQETRAPIAPAVIGAVKQGCLDRGLLPFVAENRLHVVPPCVVTPAEVARALAVYDEVLTEVEAAL</sequence>
<evidence type="ECO:0000256" key="4">
    <source>
        <dbReference type="SAM" id="MobiDB-lite"/>
    </source>
</evidence>
<dbReference type="SUPFAM" id="SSF53383">
    <property type="entry name" value="PLP-dependent transferases"/>
    <property type="match status" value="1"/>
</dbReference>
<dbReference type="InterPro" id="IPR015422">
    <property type="entry name" value="PyrdxlP-dep_Trfase_small"/>
</dbReference>
<dbReference type="Pfam" id="PF00202">
    <property type="entry name" value="Aminotran_3"/>
    <property type="match status" value="1"/>
</dbReference>
<gene>
    <name evidence="5" type="ORF">SANBI_002376</name>
</gene>
<name>A0AAF1C3N1_9MICO</name>
<keyword evidence="2 3" id="KW-0663">Pyridoxal phosphate</keyword>
<keyword evidence="5" id="KW-0032">Aminotransferase</keyword>
<keyword evidence="5" id="KW-0808">Transferase</keyword>
<feature type="region of interest" description="Disordered" evidence="4">
    <location>
        <begin position="1"/>
        <end position="24"/>
    </location>
</feature>
<comment type="similarity">
    <text evidence="1 3">Belongs to the class-III pyridoxal-phosphate-dependent aminotransferase family.</text>
</comment>
<evidence type="ECO:0000256" key="2">
    <source>
        <dbReference type="ARBA" id="ARBA00022898"/>
    </source>
</evidence>
<dbReference type="CDD" id="cd00610">
    <property type="entry name" value="OAT_like"/>
    <property type="match status" value="1"/>
</dbReference>
<dbReference type="PANTHER" id="PTHR43094">
    <property type="entry name" value="AMINOTRANSFERASE"/>
    <property type="match status" value="1"/>
</dbReference>
<evidence type="ECO:0000313" key="6">
    <source>
        <dbReference type="Proteomes" id="UP001304340"/>
    </source>
</evidence>
<dbReference type="Proteomes" id="UP001304340">
    <property type="component" value="Chromosome"/>
</dbReference>
<keyword evidence="6" id="KW-1185">Reference proteome</keyword>
<dbReference type="InterPro" id="IPR015421">
    <property type="entry name" value="PyrdxlP-dep_Trfase_major"/>
</dbReference>
<dbReference type="Gene3D" id="3.40.640.10">
    <property type="entry name" value="Type I PLP-dependent aspartate aminotransferase-like (Major domain)"/>
    <property type="match status" value="1"/>
</dbReference>
<organism evidence="5 6">
    <name type="scientific">Sanguibacter biliveldensis</name>
    <dbReference type="NCBI Taxonomy" id="3030830"/>
    <lineage>
        <taxon>Bacteria</taxon>
        <taxon>Bacillati</taxon>
        <taxon>Actinomycetota</taxon>
        <taxon>Actinomycetes</taxon>
        <taxon>Micrococcales</taxon>
        <taxon>Sanguibacteraceae</taxon>
        <taxon>Sanguibacter</taxon>
    </lineage>
</organism>
<evidence type="ECO:0000256" key="1">
    <source>
        <dbReference type="ARBA" id="ARBA00008954"/>
    </source>
</evidence>
<dbReference type="GO" id="GO:0008483">
    <property type="term" value="F:transaminase activity"/>
    <property type="evidence" value="ECO:0007669"/>
    <property type="project" value="UniProtKB-KW"/>
</dbReference>
<dbReference type="InterPro" id="IPR015424">
    <property type="entry name" value="PyrdxlP-dep_Trfase"/>
</dbReference>
<proteinExistence type="inferred from homology"/>
<dbReference type="PROSITE" id="PS00600">
    <property type="entry name" value="AA_TRANSFER_CLASS_3"/>
    <property type="match status" value="1"/>
</dbReference>
<dbReference type="AlphaFoldDB" id="A0AAF1C3N1"/>
<protein>
    <submittedName>
        <fullName evidence="5">Aspartate aminotransferase family protein</fullName>
    </submittedName>
</protein>
<dbReference type="Gene3D" id="3.90.1150.10">
    <property type="entry name" value="Aspartate Aminotransferase, domain 1"/>
    <property type="match status" value="1"/>
</dbReference>
<dbReference type="NCBIfam" id="NF004718">
    <property type="entry name" value="PRK06062.1"/>
    <property type="match status" value="1"/>
</dbReference>
<dbReference type="PANTHER" id="PTHR43094:SF1">
    <property type="entry name" value="AMINOTRANSFERASE CLASS-III"/>
    <property type="match status" value="1"/>
</dbReference>
<accession>A0AAF1C3N1</accession>
<reference evidence="6" key="1">
    <citation type="submission" date="2023-11" db="EMBL/GenBank/DDBJ databases">
        <authorList>
            <person name="Helweg L.P."/>
            <person name="Kiel A."/>
            <person name="Hitz F."/>
            <person name="Ruckert-Reed C."/>
            <person name="Busche T."/>
            <person name="Kaltschmidt B."/>
            <person name="Kaltschmidt C."/>
        </authorList>
    </citation>
    <scope>NUCLEOTIDE SEQUENCE [LARGE SCALE GENOMIC DNA]</scope>
    <source>
        <strain evidence="6">4.1</strain>
    </source>
</reference>
<dbReference type="KEGG" id="sbil:SANBI_002376"/>